<dbReference type="GO" id="GO:0016787">
    <property type="term" value="F:hydrolase activity"/>
    <property type="evidence" value="ECO:0007669"/>
    <property type="project" value="UniProtKB-KW"/>
</dbReference>
<dbReference type="EMBL" id="JH600068">
    <property type="protein sequence ID" value="EIG55390.1"/>
    <property type="molecule type" value="Genomic_DNA"/>
</dbReference>
<keyword evidence="2" id="KW-0378">Hydrolase</keyword>
<reference evidence="2" key="1">
    <citation type="submission" date="2011-11" db="EMBL/GenBank/DDBJ databases">
        <title>Improved High-Quality Draft sequence of Desulfovibrio sp. U5L.</title>
        <authorList>
            <consortium name="US DOE Joint Genome Institute"/>
            <person name="Lucas S."/>
            <person name="Han J."/>
            <person name="Lapidus A."/>
            <person name="Cheng J.-F."/>
            <person name="Goodwin L."/>
            <person name="Pitluck S."/>
            <person name="Peters L."/>
            <person name="Ovchinnikova G."/>
            <person name="Held B."/>
            <person name="Detter J.C."/>
            <person name="Han C."/>
            <person name="Tapia R."/>
            <person name="Land M."/>
            <person name="Hauser L."/>
            <person name="Kyrpides N."/>
            <person name="Ivanova N."/>
            <person name="Pagani I."/>
            <person name="Gabster J."/>
            <person name="Walker C."/>
            <person name="Stolyar S."/>
            <person name="Stahl D."/>
            <person name="Arkin A."/>
            <person name="Dehal P."/>
            <person name="Hazen T."/>
            <person name="Woyke T."/>
        </authorList>
    </citation>
    <scope>NUCLEOTIDE SEQUENCE [LARGE SCALE GENOMIC DNA]</scope>
    <source>
        <strain evidence="2">U5L</strain>
    </source>
</reference>
<dbReference type="Gene3D" id="3.60.10.10">
    <property type="entry name" value="Endonuclease/exonuclease/phosphatase"/>
    <property type="match status" value="1"/>
</dbReference>
<dbReference type="PANTHER" id="PTHR14859:SF15">
    <property type="entry name" value="ENDONUCLEASE_EXONUCLEASE_PHOSPHATASE DOMAIN-CONTAINING PROTEIN"/>
    <property type="match status" value="1"/>
</dbReference>
<feature type="domain" description="Endonuclease/exonuclease/phosphatase" evidence="1">
    <location>
        <begin position="6"/>
        <end position="246"/>
    </location>
</feature>
<dbReference type="Pfam" id="PF03372">
    <property type="entry name" value="Exo_endo_phos"/>
    <property type="match status" value="1"/>
</dbReference>
<dbReference type="STRING" id="596152.DesU5LDRAFT_3774"/>
<dbReference type="InterPro" id="IPR036691">
    <property type="entry name" value="Endo/exonu/phosph_ase_sf"/>
</dbReference>
<dbReference type="eggNOG" id="COG3568">
    <property type="taxonomic scope" value="Bacteria"/>
</dbReference>
<sequence>MNVKFLTWNIACGAAGYNGLDPHGIAECILKENIDVCALQEVDKYAMRSNFMDLPQYLSQITKMNIHFKRTIFLPPESTGLCHQEYGIAILSRFEITEIQEIDFSPLTLPESAHIWEKENRSAIISKLNINSKKIWVGCTHLAYSPNLAPSTIRQQQIQMLKNSINPHLIPQNPLILGGDFNTTLSNGELTPLSESLSLETYKIGPTWPLKKLNPQAAHSDIDHIFCHGLNNVKTYKINHDNISDHSMVIADFDLT</sequence>
<evidence type="ECO:0000313" key="2">
    <source>
        <dbReference type="EMBL" id="EIG55390.1"/>
    </source>
</evidence>
<dbReference type="PANTHER" id="PTHR14859">
    <property type="entry name" value="CALCOFLUOR WHITE HYPERSENSITIVE PROTEIN PRECURSOR"/>
    <property type="match status" value="1"/>
</dbReference>
<organism evidence="2">
    <name type="scientific">Desulfovibrio sp. U5L</name>
    <dbReference type="NCBI Taxonomy" id="596152"/>
    <lineage>
        <taxon>Bacteria</taxon>
        <taxon>Pseudomonadati</taxon>
        <taxon>Thermodesulfobacteriota</taxon>
        <taxon>Desulfovibrionia</taxon>
        <taxon>Desulfovibrionales</taxon>
        <taxon>Desulfovibrionaceae</taxon>
        <taxon>Desulfovibrio</taxon>
    </lineage>
</organism>
<gene>
    <name evidence="2" type="ORF">DesU5LDRAFT_3774</name>
</gene>
<dbReference type="GO" id="GO:0016020">
    <property type="term" value="C:membrane"/>
    <property type="evidence" value="ECO:0007669"/>
    <property type="project" value="GOC"/>
</dbReference>
<proteinExistence type="predicted"/>
<protein>
    <submittedName>
        <fullName evidence="2">Metal-dependent hydrolase</fullName>
    </submittedName>
</protein>
<dbReference type="GO" id="GO:0006506">
    <property type="term" value="P:GPI anchor biosynthetic process"/>
    <property type="evidence" value="ECO:0007669"/>
    <property type="project" value="TreeGrafter"/>
</dbReference>
<dbReference type="InterPro" id="IPR005135">
    <property type="entry name" value="Endo/exonuclease/phosphatase"/>
</dbReference>
<evidence type="ECO:0000259" key="1">
    <source>
        <dbReference type="Pfam" id="PF03372"/>
    </source>
</evidence>
<name>I2Q6I4_9BACT</name>
<dbReference type="AlphaFoldDB" id="I2Q6I4"/>
<dbReference type="SUPFAM" id="SSF56219">
    <property type="entry name" value="DNase I-like"/>
    <property type="match status" value="1"/>
</dbReference>
<dbReference type="OrthoDB" id="9813425at2"/>
<dbReference type="InterPro" id="IPR051916">
    <property type="entry name" value="GPI-anchor_lipid_remodeler"/>
</dbReference>
<dbReference type="HOGENOM" id="CLU_060500_4_2_7"/>
<accession>I2Q6I4</accession>